<keyword evidence="3" id="KW-1185">Reference proteome</keyword>
<proteinExistence type="predicted"/>
<feature type="region of interest" description="Disordered" evidence="1">
    <location>
        <begin position="137"/>
        <end position="173"/>
    </location>
</feature>
<name>A0A5R9FQV8_9ACTN</name>
<dbReference type="EMBL" id="VBZC01000012">
    <property type="protein sequence ID" value="TLS45731.1"/>
    <property type="molecule type" value="Genomic_DNA"/>
</dbReference>
<evidence type="ECO:0000313" key="3">
    <source>
        <dbReference type="Proteomes" id="UP000305906"/>
    </source>
</evidence>
<evidence type="ECO:0000256" key="1">
    <source>
        <dbReference type="SAM" id="MobiDB-lite"/>
    </source>
</evidence>
<dbReference type="InterPro" id="IPR015947">
    <property type="entry name" value="PUA-like_sf"/>
</dbReference>
<gene>
    <name evidence="2" type="ORF">FE633_13265</name>
</gene>
<dbReference type="SUPFAM" id="SSF88697">
    <property type="entry name" value="PUA domain-like"/>
    <property type="match status" value="1"/>
</dbReference>
<organism evidence="2 3">
    <name type="scientific">Streptomyces montanus</name>
    <dbReference type="NCBI Taxonomy" id="2580423"/>
    <lineage>
        <taxon>Bacteria</taxon>
        <taxon>Bacillati</taxon>
        <taxon>Actinomycetota</taxon>
        <taxon>Actinomycetes</taxon>
        <taxon>Kitasatosporales</taxon>
        <taxon>Streptomycetaceae</taxon>
        <taxon>Streptomyces</taxon>
    </lineage>
</organism>
<reference evidence="2 3" key="1">
    <citation type="submission" date="2019-05" db="EMBL/GenBank/DDBJ databases">
        <title>Streptomyces sp. NEAU-C151, a novel actinomycete isolated from soil.</title>
        <authorList>
            <person name="Han L."/>
            <person name="Jiang H."/>
        </authorList>
    </citation>
    <scope>NUCLEOTIDE SEQUENCE [LARGE SCALE GENOMIC DNA]</scope>
    <source>
        <strain evidence="2 3">NEAU-C151</strain>
    </source>
</reference>
<dbReference type="AlphaFoldDB" id="A0A5R9FQV8"/>
<comment type="caution">
    <text evidence="2">The sequence shown here is derived from an EMBL/GenBank/DDBJ whole genome shotgun (WGS) entry which is preliminary data.</text>
</comment>
<protein>
    <recommendedName>
        <fullName evidence="4">ASCH domain-containing protein</fullName>
    </recommendedName>
</protein>
<dbReference type="RefSeq" id="WP_138045322.1">
    <property type="nucleotide sequence ID" value="NZ_VBZC01000012.1"/>
</dbReference>
<evidence type="ECO:0008006" key="4">
    <source>
        <dbReference type="Google" id="ProtNLM"/>
    </source>
</evidence>
<sequence>MTKPVIIEPYAVRALTLWQPYASAVAVLGKDIENRDWPPGSYRGLILVHAGLDTDQAALRHMPRDMELPSGAVVAVARIAGAHTDCDGRCSRWADCDSAWHWEFSHVVRLPAPVTQVKGRQRLWVPGDPLRRRVAAALPRARRQPRSTPPQGTRRIHRRPSGRRHDGPMTREDPVMSVHTHEMTLTGALAESAVLVDGQAYFRVLYAPEDHSQRPAGHEHEVREAVLPCALADPVAAADLAELQPGAPLTVSGYLALPDTNTTGLRLVVLTVDADLPKPRQPVAARPALRLVRTDDRTPHLAAPLD</sequence>
<dbReference type="Proteomes" id="UP000305906">
    <property type="component" value="Unassembled WGS sequence"/>
</dbReference>
<evidence type="ECO:0000313" key="2">
    <source>
        <dbReference type="EMBL" id="TLS45731.1"/>
    </source>
</evidence>
<dbReference type="Gene3D" id="2.30.130.30">
    <property type="entry name" value="Hypothetical protein"/>
    <property type="match status" value="1"/>
</dbReference>
<accession>A0A5R9FQV8</accession>
<feature type="compositionally biased region" description="Basic and acidic residues" evidence="1">
    <location>
        <begin position="163"/>
        <end position="173"/>
    </location>
</feature>